<reference evidence="2 3" key="2">
    <citation type="journal article" date="2011" name="ISME J.">
        <title>RNA-seq reveals cooperative metabolic interactions between two termite-gut spirochete species in co-culture.</title>
        <authorList>
            <person name="Rosenthal A.Z."/>
            <person name="Matson E.G."/>
            <person name="Eldar A."/>
            <person name="Leadbetter J.R."/>
        </authorList>
    </citation>
    <scope>NUCLEOTIDE SEQUENCE [LARGE SCALE GENOMIC DNA]</scope>
    <source>
        <strain evidence="3">ATCC BAA-888 / DSM 13862 / ZAS-9</strain>
    </source>
</reference>
<evidence type="ECO:0000313" key="3">
    <source>
        <dbReference type="Proteomes" id="UP000009222"/>
    </source>
</evidence>
<evidence type="ECO:0000256" key="1">
    <source>
        <dbReference type="SAM" id="MobiDB-lite"/>
    </source>
</evidence>
<feature type="region of interest" description="Disordered" evidence="1">
    <location>
        <begin position="83"/>
        <end position="144"/>
    </location>
</feature>
<sequence length="144" mass="16746">MADEPNLQDAYRLLMAAIISRAMEDLQGNYEVSKSQKARGRIKDGFMSWFYSPDFEAYCLVLEIDPEPIREKAAEYYRCEIAKEDPKPSRKRTTDTTRKKQSEAAQAYFANPENRKKQSATLKAFWANKKSPRNVQGQVNQRRE</sequence>
<dbReference type="HOGENOM" id="CLU_1795618_0_0_12"/>
<feature type="compositionally biased region" description="Basic and acidic residues" evidence="1">
    <location>
        <begin position="83"/>
        <end position="102"/>
    </location>
</feature>
<accession>F5YF68</accession>
<proteinExistence type="predicted"/>
<dbReference type="InParanoid" id="F5YF68"/>
<organism evidence="2 3">
    <name type="scientific">Leadbettera azotonutricia (strain ATCC BAA-888 / DSM 13862 / ZAS-9)</name>
    <name type="common">Treponema azotonutricium</name>
    <dbReference type="NCBI Taxonomy" id="545695"/>
    <lineage>
        <taxon>Bacteria</taxon>
        <taxon>Pseudomonadati</taxon>
        <taxon>Spirochaetota</taxon>
        <taxon>Spirochaetia</taxon>
        <taxon>Spirochaetales</taxon>
        <taxon>Breznakiellaceae</taxon>
        <taxon>Leadbettera</taxon>
    </lineage>
</organism>
<gene>
    <name evidence="2" type="ordered locus">TREAZ_2495</name>
</gene>
<dbReference type="RefSeq" id="WP_015713027.1">
    <property type="nucleotide sequence ID" value="NC_015577.1"/>
</dbReference>
<feature type="compositionally biased region" description="Polar residues" evidence="1">
    <location>
        <begin position="133"/>
        <end position="144"/>
    </location>
</feature>
<dbReference type="Proteomes" id="UP000009222">
    <property type="component" value="Chromosome"/>
</dbReference>
<dbReference type="AlphaFoldDB" id="F5YF68"/>
<keyword evidence="3" id="KW-1185">Reference proteome</keyword>
<dbReference type="KEGG" id="taz:TREAZ_2495"/>
<name>F5YF68_LEAAZ</name>
<reference evidence="3" key="1">
    <citation type="submission" date="2009-12" db="EMBL/GenBank/DDBJ databases">
        <title>Complete sequence of Treponema azotonutricium strain ZAS-9.</title>
        <authorList>
            <person name="Tetu S.G."/>
            <person name="Matson E."/>
            <person name="Ren Q."/>
            <person name="Seshadri R."/>
            <person name="Elbourne L."/>
            <person name="Hassan K.A."/>
            <person name="Durkin A."/>
            <person name="Radune D."/>
            <person name="Mohamoud Y."/>
            <person name="Shay R."/>
            <person name="Jin S."/>
            <person name="Zhang X."/>
            <person name="Lucey K."/>
            <person name="Ballor N.R."/>
            <person name="Ottesen E."/>
            <person name="Rosenthal R."/>
            <person name="Allen A."/>
            <person name="Leadbetter J.R."/>
            <person name="Paulsen I.T."/>
        </authorList>
    </citation>
    <scope>NUCLEOTIDE SEQUENCE [LARGE SCALE GENOMIC DNA]</scope>
    <source>
        <strain evidence="3">ATCC BAA-888 / DSM 13862 / ZAS-9</strain>
    </source>
</reference>
<evidence type="ECO:0000313" key="2">
    <source>
        <dbReference type="EMBL" id="AEF82189.1"/>
    </source>
</evidence>
<protein>
    <submittedName>
        <fullName evidence="2">Uncharacterized protein</fullName>
    </submittedName>
</protein>
<dbReference type="EMBL" id="CP001841">
    <property type="protein sequence ID" value="AEF82189.1"/>
    <property type="molecule type" value="Genomic_DNA"/>
</dbReference>